<gene>
    <name evidence="2" type="ORF">MM415A00199_0030</name>
    <name evidence="1" type="ORF">MM415B00346_0016</name>
</gene>
<proteinExistence type="predicted"/>
<organism evidence="1">
    <name type="scientific">viral metagenome</name>
    <dbReference type="NCBI Taxonomy" id="1070528"/>
    <lineage>
        <taxon>unclassified sequences</taxon>
        <taxon>metagenomes</taxon>
        <taxon>organismal metagenomes</taxon>
    </lineage>
</organism>
<dbReference type="EMBL" id="MT141556">
    <property type="protein sequence ID" value="QJA66506.1"/>
    <property type="molecule type" value="Genomic_DNA"/>
</dbReference>
<protein>
    <submittedName>
        <fullName evidence="1">Uncharacterized protein</fullName>
    </submittedName>
</protein>
<name>A0A6M3J9H4_9ZZZZ</name>
<reference evidence="1" key="1">
    <citation type="submission" date="2020-03" db="EMBL/GenBank/DDBJ databases">
        <title>The deep terrestrial virosphere.</title>
        <authorList>
            <person name="Holmfeldt K."/>
            <person name="Nilsson E."/>
            <person name="Simone D."/>
            <person name="Lopez-Fernandez M."/>
            <person name="Wu X."/>
            <person name="de Brujin I."/>
            <person name="Lundin D."/>
            <person name="Andersson A."/>
            <person name="Bertilsson S."/>
            <person name="Dopson M."/>
        </authorList>
    </citation>
    <scope>NUCLEOTIDE SEQUENCE</scope>
    <source>
        <strain evidence="2">MM415A00199</strain>
        <strain evidence="1">MM415B00346</strain>
    </source>
</reference>
<dbReference type="AlphaFoldDB" id="A0A6M3J9H4"/>
<accession>A0A6M3J9H4</accession>
<dbReference type="EMBL" id="MT142528">
    <property type="protein sequence ID" value="QJA84373.1"/>
    <property type="molecule type" value="Genomic_DNA"/>
</dbReference>
<sequence length="77" mass="8576">MRIKTSDELQGPNLMISRHGASANLLQKCAQCAHLHSCHEFGDTADFWVCEKLTTPSGHNMPWSETNGACGLFEERE</sequence>
<evidence type="ECO:0000313" key="1">
    <source>
        <dbReference type="EMBL" id="QJA66506.1"/>
    </source>
</evidence>
<evidence type="ECO:0000313" key="2">
    <source>
        <dbReference type="EMBL" id="QJA84373.1"/>
    </source>
</evidence>